<dbReference type="InterPro" id="IPR038422">
    <property type="entry name" value="Cut8/Sts1_sf"/>
</dbReference>
<dbReference type="OrthoDB" id="10061064at2759"/>
<comment type="subunit">
    <text evidence="5">Binds the proteasome.</text>
</comment>
<evidence type="ECO:0000313" key="7">
    <source>
        <dbReference type="Proteomes" id="UP000094285"/>
    </source>
</evidence>
<keyword evidence="6" id="KW-0647">Proteasome</keyword>
<evidence type="ECO:0000313" key="6">
    <source>
        <dbReference type="EMBL" id="ODV79194.1"/>
    </source>
</evidence>
<sequence>MVSAGFQWGIKPPAPSFGSSATSTSDFHIDVPRYTPSIHPVDAASTNESNIKKRRLLDDESNATVAVSSPPFASESQYKFSQRKVHSQVSSNKFKKSKTPKILGQTLPVTRLIEVLDQKALQNLLLDLVQIHPEIASTIHNRSPKPTVQNSLLLLKEKFQNIISHLPYKCDIESDYSYLRVKSHLNEFLNCLSDFILHFLPPIETNTPNSLIFLDHITDLIHELPNFTNNEFQYTRQLAYEQIANAWFIVLNQKIQYEGSESQSDSYSGLVSIENFEDPENSLKLIKIIEDLNLQEKLEKHNEQSNGKFKVILEFIKSEINLVEMFNNAMNNLNNGADGSPSNVFGDLITVDYSKFSISARTSH</sequence>
<dbReference type="Pfam" id="PF08559">
    <property type="entry name" value="Cut8"/>
    <property type="match status" value="1"/>
</dbReference>
<dbReference type="GO" id="GO:0005737">
    <property type="term" value="C:cytoplasm"/>
    <property type="evidence" value="ECO:0007669"/>
    <property type="project" value="UniProtKB-SubCell"/>
</dbReference>
<keyword evidence="7" id="KW-1185">Reference proteome</keyword>
<dbReference type="GO" id="GO:0031144">
    <property type="term" value="P:proteasome localization"/>
    <property type="evidence" value="ECO:0007669"/>
    <property type="project" value="UniProtKB-UniRule"/>
</dbReference>
<name>A0A1E4SI52_9ASCO</name>
<dbReference type="AlphaFoldDB" id="A0A1E4SI52"/>
<keyword evidence="3 5" id="KW-0653">Protein transport</keyword>
<dbReference type="PANTHER" id="PTHR28032">
    <property type="entry name" value="FI02826P"/>
    <property type="match status" value="1"/>
</dbReference>
<comment type="similarity">
    <text evidence="1 5">Belongs to the cut8/STS1 family.</text>
</comment>
<keyword evidence="5" id="KW-0813">Transport</keyword>
<keyword evidence="4 5" id="KW-0539">Nucleus</keyword>
<evidence type="ECO:0000256" key="2">
    <source>
        <dbReference type="ARBA" id="ARBA00016204"/>
    </source>
</evidence>
<evidence type="ECO:0000256" key="5">
    <source>
        <dbReference type="RuleBase" id="RU368013"/>
    </source>
</evidence>
<dbReference type="Proteomes" id="UP000094285">
    <property type="component" value="Unassembled WGS sequence"/>
</dbReference>
<keyword evidence="5" id="KW-0963">Cytoplasm</keyword>
<reference evidence="7" key="1">
    <citation type="submission" date="2016-05" db="EMBL/GenBank/DDBJ databases">
        <title>Comparative genomics of biotechnologically important yeasts.</title>
        <authorList>
            <consortium name="DOE Joint Genome Institute"/>
            <person name="Riley R."/>
            <person name="Haridas S."/>
            <person name="Wolfe K.H."/>
            <person name="Lopes M.R."/>
            <person name="Hittinger C.T."/>
            <person name="Goker M."/>
            <person name="Salamov A."/>
            <person name="Wisecaver J."/>
            <person name="Long T.M."/>
            <person name="Aerts A.L."/>
            <person name="Barry K."/>
            <person name="Choi C."/>
            <person name="Clum A."/>
            <person name="Coughlan A.Y."/>
            <person name="Deshpande S."/>
            <person name="Douglass A.P."/>
            <person name="Hanson S.J."/>
            <person name="Klenk H.-P."/>
            <person name="Labutti K."/>
            <person name="Lapidus A."/>
            <person name="Lindquist E."/>
            <person name="Lipzen A."/>
            <person name="Meier-Kolthoff J.P."/>
            <person name="Ohm R.A."/>
            <person name="Otillar R.P."/>
            <person name="Pangilinan J."/>
            <person name="Peng Y."/>
            <person name="Rokas A."/>
            <person name="Rosa C.A."/>
            <person name="Scheuner C."/>
            <person name="Sibirny A.A."/>
            <person name="Slot J.C."/>
            <person name="Stielow J.B."/>
            <person name="Sun H."/>
            <person name="Kurtzman C.P."/>
            <person name="Blackwell M."/>
            <person name="Grigoriev I.V."/>
            <person name="Jeffries T.W."/>
        </authorList>
    </citation>
    <scope>NUCLEOTIDE SEQUENCE [LARGE SCALE GENOMIC DNA]</scope>
    <source>
        <strain evidence="7">NRRL Y-17324</strain>
    </source>
</reference>
<dbReference type="GO" id="GO:0031965">
    <property type="term" value="C:nuclear membrane"/>
    <property type="evidence" value="ECO:0007669"/>
    <property type="project" value="TreeGrafter"/>
</dbReference>
<dbReference type="PANTHER" id="PTHR28032:SF1">
    <property type="entry name" value="FI02826P"/>
    <property type="match status" value="1"/>
</dbReference>
<dbReference type="GO" id="GO:0071630">
    <property type="term" value="P:nuclear protein quality control by the ubiquitin-proteasome system"/>
    <property type="evidence" value="ECO:0007669"/>
    <property type="project" value="UniProtKB-UniRule"/>
</dbReference>
<gene>
    <name evidence="6" type="ORF">CANTADRAFT_26208</name>
</gene>
<proteinExistence type="inferred from homology"/>
<organism evidence="6 7">
    <name type="scientific">Suhomyces tanzawaensis NRRL Y-17324</name>
    <dbReference type="NCBI Taxonomy" id="984487"/>
    <lineage>
        <taxon>Eukaryota</taxon>
        <taxon>Fungi</taxon>
        <taxon>Dikarya</taxon>
        <taxon>Ascomycota</taxon>
        <taxon>Saccharomycotina</taxon>
        <taxon>Pichiomycetes</taxon>
        <taxon>Debaryomycetaceae</taxon>
        <taxon>Suhomyces</taxon>
    </lineage>
</organism>
<comment type="function">
    <text evidence="5">Involved in ubiquitin-mediated protein degradation. Regulatory factor in the ubiquitin/proteasome pathway that controls the turnover of proteasome substrates. Targets proteasomes to the nucleus and facilitates the degradation of nuclear proteins.</text>
</comment>
<dbReference type="InterPro" id="IPR013868">
    <property type="entry name" value="Cut8/Sts1_fam"/>
</dbReference>
<evidence type="ECO:0000256" key="4">
    <source>
        <dbReference type="ARBA" id="ARBA00023242"/>
    </source>
</evidence>
<dbReference type="GO" id="GO:0070628">
    <property type="term" value="F:proteasome binding"/>
    <property type="evidence" value="ECO:0007669"/>
    <property type="project" value="TreeGrafter"/>
</dbReference>
<protein>
    <recommendedName>
        <fullName evidence="2 5">Tethering factor for nuclear proteasome STS1</fullName>
    </recommendedName>
</protein>
<evidence type="ECO:0000256" key="3">
    <source>
        <dbReference type="ARBA" id="ARBA00022927"/>
    </source>
</evidence>
<dbReference type="GeneID" id="30981825"/>
<dbReference type="RefSeq" id="XP_020064316.1">
    <property type="nucleotide sequence ID" value="XM_020207688.1"/>
</dbReference>
<dbReference type="STRING" id="984487.A0A1E4SI52"/>
<evidence type="ECO:0000256" key="1">
    <source>
        <dbReference type="ARBA" id="ARBA00006199"/>
    </source>
</evidence>
<dbReference type="Gene3D" id="1.20.58.1590">
    <property type="entry name" value="Tethering factor for nuclear proteasome Cut8/Sts1"/>
    <property type="match status" value="1"/>
</dbReference>
<dbReference type="EMBL" id="KV453912">
    <property type="protein sequence ID" value="ODV79194.1"/>
    <property type="molecule type" value="Genomic_DNA"/>
</dbReference>
<accession>A0A1E4SI52</accession>
<dbReference type="GO" id="GO:0000502">
    <property type="term" value="C:proteasome complex"/>
    <property type="evidence" value="ECO:0007669"/>
    <property type="project" value="UniProtKB-KW"/>
</dbReference>
<dbReference type="GO" id="GO:0015031">
    <property type="term" value="P:protein transport"/>
    <property type="evidence" value="ECO:0007669"/>
    <property type="project" value="UniProtKB-UniRule"/>
</dbReference>
<comment type="subcellular location">
    <subcellularLocation>
        <location evidence="5">Cytoplasm</location>
    </subcellularLocation>
    <subcellularLocation>
        <location evidence="5">Nucleus</location>
    </subcellularLocation>
</comment>